<accession>A0A4Y9RZE2</accession>
<dbReference type="PROSITE" id="PS51257">
    <property type="entry name" value="PROKAR_LIPOPROTEIN"/>
    <property type="match status" value="1"/>
</dbReference>
<reference evidence="2 3" key="1">
    <citation type="submission" date="2019-03" db="EMBL/GenBank/DDBJ databases">
        <title>Draft genome of Brevundimonas sp. a heavy metal resistant soil bacteria.</title>
        <authorList>
            <person name="Soto J."/>
        </authorList>
    </citation>
    <scope>NUCLEOTIDE SEQUENCE [LARGE SCALE GENOMIC DNA]</scope>
    <source>
        <strain evidence="2 3">B-10</strain>
    </source>
</reference>
<name>A0A4Y9RZE2_9CAUL</name>
<keyword evidence="3" id="KW-1185">Reference proteome</keyword>
<dbReference type="OrthoDB" id="7203600at2"/>
<dbReference type="EMBL" id="SPVH01000006">
    <property type="protein sequence ID" value="TFW12658.1"/>
    <property type="molecule type" value="Genomic_DNA"/>
</dbReference>
<evidence type="ECO:0008006" key="4">
    <source>
        <dbReference type="Google" id="ProtNLM"/>
    </source>
</evidence>
<proteinExistence type="predicted"/>
<evidence type="ECO:0000313" key="3">
    <source>
        <dbReference type="Proteomes" id="UP000298216"/>
    </source>
</evidence>
<comment type="caution">
    <text evidence="2">The sequence shown here is derived from an EMBL/GenBank/DDBJ whole genome shotgun (WGS) entry which is preliminary data.</text>
</comment>
<evidence type="ECO:0000313" key="2">
    <source>
        <dbReference type="EMBL" id="TFW12658.1"/>
    </source>
</evidence>
<dbReference type="AlphaFoldDB" id="A0A4Y9RZE2"/>
<protein>
    <recommendedName>
        <fullName evidence="4">Lipoprotein</fullName>
    </recommendedName>
</protein>
<feature type="chain" id="PRO_5021297507" description="Lipoprotein" evidence="1">
    <location>
        <begin position="22"/>
        <end position="142"/>
    </location>
</feature>
<keyword evidence="1" id="KW-0732">Signal</keyword>
<feature type="signal peptide" evidence="1">
    <location>
        <begin position="1"/>
        <end position="21"/>
    </location>
</feature>
<sequence>MTQRFALLVGLSGLMGLSACSAMMTFTLAGGLDRPEVTFDGGRKACISELIVYEANDAAAPLWSIEAEGRRCVMLRHVVYGQTPLGFSVLTPAASLRPDGVYEAVGGGSTTHPLSKIPWRGYARFHFRDGQWRIVETEAEVP</sequence>
<gene>
    <name evidence="2" type="ORF">EGY25_11740</name>
</gene>
<dbReference type="RefSeq" id="WP_135195134.1">
    <property type="nucleotide sequence ID" value="NZ_SPVH01000006.1"/>
</dbReference>
<dbReference type="Proteomes" id="UP000298216">
    <property type="component" value="Unassembled WGS sequence"/>
</dbReference>
<organism evidence="2 3">
    <name type="scientific">Brevundimonas intermedia</name>
    <dbReference type="NCBI Taxonomy" id="74315"/>
    <lineage>
        <taxon>Bacteria</taxon>
        <taxon>Pseudomonadati</taxon>
        <taxon>Pseudomonadota</taxon>
        <taxon>Alphaproteobacteria</taxon>
        <taxon>Caulobacterales</taxon>
        <taxon>Caulobacteraceae</taxon>
        <taxon>Brevundimonas</taxon>
    </lineage>
</organism>
<evidence type="ECO:0000256" key="1">
    <source>
        <dbReference type="SAM" id="SignalP"/>
    </source>
</evidence>